<keyword evidence="2" id="KW-1185">Reference proteome</keyword>
<sequence length="77" mass="8742">MLGVIEKEVKVISVTYHENLAIYAELIEFTSNLEVRSKKDISLLLTPQYENDNETVESSTNKDNSINDNAEVLVKLK</sequence>
<dbReference type="AlphaFoldDB" id="A0A9Q8CJ40"/>
<organism evidence="1 2">
    <name type="scientific">Macrococcus carouselicus</name>
    <dbReference type="NCBI Taxonomy" id="69969"/>
    <lineage>
        <taxon>Bacteria</taxon>
        <taxon>Bacillati</taxon>
        <taxon>Bacillota</taxon>
        <taxon>Bacilli</taxon>
        <taxon>Bacillales</taxon>
        <taxon>Staphylococcaceae</taxon>
        <taxon>Macrococcus</taxon>
    </lineage>
</organism>
<proteinExistence type="predicted"/>
<reference evidence="1 2" key="1">
    <citation type="submission" date="2019-01" db="EMBL/GenBank/DDBJ databases">
        <title>Draft genome sequences of the type strains of six Macrococcus species.</title>
        <authorList>
            <person name="Mazhar S."/>
            <person name="Altermann E."/>
            <person name="Hill C."/>
            <person name="Mcauliffe O."/>
        </authorList>
    </citation>
    <scope>NUCLEOTIDE SEQUENCE [LARGE SCALE GENOMIC DNA]</scope>
    <source>
        <strain evidence="1 2">ATCC 51828</strain>
    </source>
</reference>
<gene>
    <name evidence="1" type="ORF">ERX40_10000</name>
</gene>
<comment type="caution">
    <text evidence="1">The sequence shown here is derived from an EMBL/GenBank/DDBJ whole genome shotgun (WGS) entry which is preliminary data.</text>
</comment>
<dbReference type="Proteomes" id="UP000295280">
    <property type="component" value="Unassembled WGS sequence"/>
</dbReference>
<evidence type="ECO:0000313" key="1">
    <source>
        <dbReference type="EMBL" id="TDL95506.1"/>
    </source>
</evidence>
<accession>A0A9Q8CJ40</accession>
<protein>
    <submittedName>
        <fullName evidence="1">Uncharacterized protein</fullName>
    </submittedName>
</protein>
<name>A0A9Q8CJ40_9STAP</name>
<dbReference type="RefSeq" id="WP_133418354.1">
    <property type="nucleotide sequence ID" value="NZ_SCWD01000006.1"/>
</dbReference>
<dbReference type="EMBL" id="SCWD01000006">
    <property type="protein sequence ID" value="TDL95506.1"/>
    <property type="molecule type" value="Genomic_DNA"/>
</dbReference>
<evidence type="ECO:0000313" key="2">
    <source>
        <dbReference type="Proteomes" id="UP000295280"/>
    </source>
</evidence>